<reference evidence="1" key="1">
    <citation type="submission" date="2021-03" db="EMBL/GenBank/DDBJ databases">
        <authorList>
            <person name="Tran Van P."/>
        </authorList>
    </citation>
    <scope>NUCLEOTIDE SEQUENCE</scope>
</reference>
<comment type="caution">
    <text evidence="1">The sequence shown here is derived from an EMBL/GenBank/DDBJ whole genome shotgun (WGS) entry which is preliminary data.</text>
</comment>
<dbReference type="Proteomes" id="UP001153148">
    <property type="component" value="Unassembled WGS sequence"/>
</dbReference>
<gene>
    <name evidence="1" type="ORF">TPAB3V08_LOCUS3721</name>
</gene>
<evidence type="ECO:0000313" key="2">
    <source>
        <dbReference type="Proteomes" id="UP001153148"/>
    </source>
</evidence>
<sequence length="178" mass="20280">MCYSHLHKHVTSLARTPLIHVHTSPFHALTVLSFLRNNQSRQLHAISFDVELLDIAISQFPGHLRFEIYQRNVSIQLLKNFTTFQMSINNPINSGSSLPKTVLVSPSQNEIQATDLSNMPSSSSINLNKLRFEFTVDHGNALVNSDVQTKRLKLLRKELDHIQNTAWQLQPIEKYIGP</sequence>
<organism evidence="1 2">
    <name type="scientific">Timema podura</name>
    <name type="common">Walking stick</name>
    <dbReference type="NCBI Taxonomy" id="61482"/>
    <lineage>
        <taxon>Eukaryota</taxon>
        <taxon>Metazoa</taxon>
        <taxon>Ecdysozoa</taxon>
        <taxon>Arthropoda</taxon>
        <taxon>Hexapoda</taxon>
        <taxon>Insecta</taxon>
        <taxon>Pterygota</taxon>
        <taxon>Neoptera</taxon>
        <taxon>Polyneoptera</taxon>
        <taxon>Phasmatodea</taxon>
        <taxon>Timematodea</taxon>
        <taxon>Timematoidea</taxon>
        <taxon>Timematidae</taxon>
        <taxon>Timema</taxon>
    </lineage>
</organism>
<name>A0ABN7NUH8_TIMPD</name>
<proteinExistence type="predicted"/>
<dbReference type="EMBL" id="CAJPIN010004273">
    <property type="protein sequence ID" value="CAG2056735.1"/>
    <property type="molecule type" value="Genomic_DNA"/>
</dbReference>
<keyword evidence="2" id="KW-1185">Reference proteome</keyword>
<protein>
    <submittedName>
        <fullName evidence="1">Uncharacterized protein</fullName>
    </submittedName>
</protein>
<evidence type="ECO:0000313" key="1">
    <source>
        <dbReference type="EMBL" id="CAG2056735.1"/>
    </source>
</evidence>
<accession>A0ABN7NUH8</accession>